<keyword evidence="8 11" id="KW-0718">Serine biosynthesis</keyword>
<dbReference type="Gene3D" id="3.40.640.10">
    <property type="entry name" value="Type I PLP-dependent aspartate aminotransferase-like (Major domain)"/>
    <property type="match status" value="1"/>
</dbReference>
<dbReference type="AlphaFoldDB" id="A0A926D4J6"/>
<feature type="binding site" evidence="11">
    <location>
        <position position="101"/>
    </location>
    <ligand>
        <name>pyridoxal 5'-phosphate</name>
        <dbReference type="ChEBI" id="CHEBI:597326"/>
    </ligand>
</feature>
<dbReference type="InterPro" id="IPR015421">
    <property type="entry name" value="PyrdxlP-dep_Trfase_major"/>
</dbReference>
<dbReference type="GO" id="GO:0006564">
    <property type="term" value="P:L-serine biosynthetic process"/>
    <property type="evidence" value="ECO:0007669"/>
    <property type="project" value="UniProtKB-UniRule"/>
</dbReference>
<feature type="binding site" evidence="11">
    <location>
        <position position="42"/>
    </location>
    <ligand>
        <name>L-glutamate</name>
        <dbReference type="ChEBI" id="CHEBI:29985"/>
    </ligand>
</feature>
<dbReference type="InterPro" id="IPR020578">
    <property type="entry name" value="Aminotrans_V_PyrdxlP_BS"/>
</dbReference>
<feature type="binding site" evidence="11">
    <location>
        <begin position="236"/>
        <end position="237"/>
    </location>
    <ligand>
        <name>pyridoxal 5'-phosphate</name>
        <dbReference type="ChEBI" id="CHEBI:597326"/>
    </ligand>
</feature>
<evidence type="ECO:0000256" key="3">
    <source>
        <dbReference type="ARBA" id="ARBA00006904"/>
    </source>
</evidence>
<dbReference type="NCBIfam" id="NF003764">
    <property type="entry name" value="PRK05355.1"/>
    <property type="match status" value="1"/>
</dbReference>
<comment type="cofactor">
    <cofactor evidence="11">
        <name>pyridoxal 5'-phosphate</name>
        <dbReference type="ChEBI" id="CHEBI:597326"/>
    </cofactor>
    <text evidence="11">Binds 1 pyridoxal phosphate per subunit.</text>
</comment>
<comment type="caution">
    <text evidence="11">Lacks conserved residue(s) required for the propagation of feature annotation.</text>
</comment>
<evidence type="ECO:0000256" key="4">
    <source>
        <dbReference type="ARBA" id="ARBA00022576"/>
    </source>
</evidence>
<evidence type="ECO:0000256" key="6">
    <source>
        <dbReference type="ARBA" id="ARBA00022679"/>
    </source>
</evidence>
<comment type="caution">
    <text evidence="14">The sequence shown here is derived from an EMBL/GenBank/DDBJ whole genome shotgun (WGS) entry which is preliminary data.</text>
</comment>
<keyword evidence="4 11" id="KW-0032">Aminotransferase</keyword>
<evidence type="ECO:0000256" key="2">
    <source>
        <dbReference type="ARBA" id="ARBA00005099"/>
    </source>
</evidence>
<dbReference type="RefSeq" id="WP_249317398.1">
    <property type="nucleotide sequence ID" value="NZ_JACRSR010000006.1"/>
</dbReference>
<dbReference type="InterPro" id="IPR015422">
    <property type="entry name" value="PyrdxlP-dep_Trfase_small"/>
</dbReference>
<keyword evidence="6 11" id="KW-0808">Transferase</keyword>
<evidence type="ECO:0000256" key="9">
    <source>
        <dbReference type="ARBA" id="ARBA00047630"/>
    </source>
</evidence>
<dbReference type="Proteomes" id="UP000623172">
    <property type="component" value="Unassembled WGS sequence"/>
</dbReference>
<comment type="subunit">
    <text evidence="11">Homodimer.</text>
</comment>
<comment type="subcellular location">
    <subcellularLocation>
        <location evidence="11">Cytoplasm</location>
    </subcellularLocation>
</comment>
<dbReference type="SUPFAM" id="SSF53383">
    <property type="entry name" value="PLP-dependent transferases"/>
    <property type="match status" value="1"/>
</dbReference>
<sequence length="359" mass="39437">MDRVFNFSPGPATLPLPVLERAQKELVSCGGHGMSVMEMSHRSKMYMEIIEAAEAELRELMGIPDNYKVLFMGGGATMQFSCVPINLKQNGKADYIVSGSFAKKASQEAAKFLDVNVVASSKDTNFNCIPDLANAKFDPDADYVHITTNNTIYGTRYTKLPEVGDVPLVADASSNILSEPMDVSRFGLLYAGAQKNIGIAGVTIVVIREDLIGRAAENTPVMLDYKTYADSESMYNTPPCYPIYIAKLVFDWLKEMGGVPAIQAINEMKANLLYDYLDNTSFYHATAKKADRSLMNVTFTLPEPAMDALFVKEAAENGLVNLKGHRSVGGIRASIYNAMPMEGVQKLVDFMADFEKRHG</sequence>
<dbReference type="EC" id="2.6.1.52" evidence="11"/>
<organism evidence="14 15">
    <name type="scientific">Gehongia tenuis</name>
    <dbReference type="NCBI Taxonomy" id="2763655"/>
    <lineage>
        <taxon>Bacteria</taxon>
        <taxon>Bacillati</taxon>
        <taxon>Bacillota</taxon>
        <taxon>Clostridia</taxon>
        <taxon>Christensenellales</taxon>
        <taxon>Christensenellaceae</taxon>
        <taxon>Gehongia</taxon>
    </lineage>
</organism>
<evidence type="ECO:0000256" key="7">
    <source>
        <dbReference type="ARBA" id="ARBA00022898"/>
    </source>
</evidence>
<proteinExistence type="inferred from homology"/>
<evidence type="ECO:0000256" key="11">
    <source>
        <dbReference type="HAMAP-Rule" id="MF_00160"/>
    </source>
</evidence>
<dbReference type="PIRSF" id="PIRSF000525">
    <property type="entry name" value="SerC"/>
    <property type="match status" value="1"/>
</dbReference>
<feature type="modified residue" description="N6-(pyridoxal phosphate)lysine" evidence="11">
    <location>
        <position position="195"/>
    </location>
</feature>
<dbReference type="FunFam" id="3.40.640.10:FF:000010">
    <property type="entry name" value="Phosphoserine aminotransferase"/>
    <property type="match status" value="1"/>
</dbReference>
<dbReference type="InterPro" id="IPR015424">
    <property type="entry name" value="PyrdxlP-dep_Trfase"/>
</dbReference>
<dbReference type="PROSITE" id="PS00595">
    <property type="entry name" value="AA_TRANSFER_CLASS_5"/>
    <property type="match status" value="1"/>
</dbReference>
<comment type="catalytic activity">
    <reaction evidence="10 11 12">
        <text>O-phospho-L-serine + 2-oxoglutarate = 3-phosphooxypyruvate + L-glutamate</text>
        <dbReference type="Rhea" id="RHEA:14329"/>
        <dbReference type="ChEBI" id="CHEBI:16810"/>
        <dbReference type="ChEBI" id="CHEBI:18110"/>
        <dbReference type="ChEBI" id="CHEBI:29985"/>
        <dbReference type="ChEBI" id="CHEBI:57524"/>
        <dbReference type="EC" id="2.6.1.52"/>
    </reaction>
</comment>
<name>A0A926D4J6_9FIRM</name>
<feature type="binding site" evidence="11">
    <location>
        <position position="194"/>
    </location>
    <ligand>
        <name>pyridoxal 5'-phosphate</name>
        <dbReference type="ChEBI" id="CHEBI:597326"/>
    </ligand>
</feature>
<keyword evidence="5 11" id="KW-0028">Amino-acid biosynthesis</keyword>
<feature type="binding site" evidence="11">
    <location>
        <begin position="76"/>
        <end position="77"/>
    </location>
    <ligand>
        <name>pyridoxal 5'-phosphate</name>
        <dbReference type="ChEBI" id="CHEBI:597326"/>
    </ligand>
</feature>
<evidence type="ECO:0000256" key="12">
    <source>
        <dbReference type="RuleBase" id="RU004505"/>
    </source>
</evidence>
<dbReference type="GO" id="GO:0004648">
    <property type="term" value="F:O-phospho-L-serine:2-oxoglutarate aminotransferase activity"/>
    <property type="evidence" value="ECO:0007669"/>
    <property type="project" value="UniProtKB-UniRule"/>
</dbReference>
<evidence type="ECO:0000256" key="8">
    <source>
        <dbReference type="ARBA" id="ARBA00023299"/>
    </source>
</evidence>
<evidence type="ECO:0000256" key="1">
    <source>
        <dbReference type="ARBA" id="ARBA00003483"/>
    </source>
</evidence>
<evidence type="ECO:0000259" key="13">
    <source>
        <dbReference type="Pfam" id="PF00266"/>
    </source>
</evidence>
<dbReference type="Pfam" id="PF00266">
    <property type="entry name" value="Aminotran_5"/>
    <property type="match status" value="1"/>
</dbReference>
<dbReference type="GO" id="GO:0005737">
    <property type="term" value="C:cytoplasm"/>
    <property type="evidence" value="ECO:0007669"/>
    <property type="project" value="UniProtKB-SubCell"/>
</dbReference>
<dbReference type="EMBL" id="JACRSR010000006">
    <property type="protein sequence ID" value="MBC8532285.1"/>
    <property type="molecule type" value="Genomic_DNA"/>
</dbReference>
<dbReference type="PANTHER" id="PTHR43247">
    <property type="entry name" value="PHOSPHOSERINE AMINOTRANSFERASE"/>
    <property type="match status" value="1"/>
</dbReference>
<gene>
    <name evidence="11 14" type="primary">serC</name>
    <name evidence="14" type="ORF">H8696_10560</name>
</gene>
<comment type="catalytic activity">
    <reaction evidence="9 11">
        <text>4-(phosphooxy)-L-threonine + 2-oxoglutarate = (R)-3-hydroxy-2-oxo-4-phosphooxybutanoate + L-glutamate</text>
        <dbReference type="Rhea" id="RHEA:16573"/>
        <dbReference type="ChEBI" id="CHEBI:16810"/>
        <dbReference type="ChEBI" id="CHEBI:29985"/>
        <dbReference type="ChEBI" id="CHEBI:58452"/>
        <dbReference type="ChEBI" id="CHEBI:58538"/>
        <dbReference type="EC" id="2.6.1.52"/>
    </reaction>
</comment>
<comment type="function">
    <text evidence="1 11">Catalyzes the reversible conversion of 3-phosphohydroxypyruvate to phosphoserine and of 3-hydroxy-2-oxo-4-phosphonooxybutanoate to phosphohydroxythreonine.</text>
</comment>
<feature type="binding site" evidence="11">
    <location>
        <position position="151"/>
    </location>
    <ligand>
        <name>pyridoxal 5'-phosphate</name>
        <dbReference type="ChEBI" id="CHEBI:597326"/>
    </ligand>
</feature>
<dbReference type="FunFam" id="3.90.1150.10:FF:000006">
    <property type="entry name" value="Phosphoserine aminotransferase"/>
    <property type="match status" value="1"/>
</dbReference>
<keyword evidence="15" id="KW-1185">Reference proteome</keyword>
<accession>A0A926D4J6</accession>
<dbReference type="InterPro" id="IPR000192">
    <property type="entry name" value="Aminotrans_V_dom"/>
</dbReference>
<keyword evidence="11" id="KW-0963">Cytoplasm</keyword>
<feature type="binding site" evidence="11">
    <location>
        <position position="171"/>
    </location>
    <ligand>
        <name>pyridoxal 5'-phosphate</name>
        <dbReference type="ChEBI" id="CHEBI:597326"/>
    </ligand>
</feature>
<dbReference type="HAMAP" id="MF_00160">
    <property type="entry name" value="SerC_aminotrans_5"/>
    <property type="match status" value="1"/>
</dbReference>
<evidence type="ECO:0000256" key="10">
    <source>
        <dbReference type="ARBA" id="ARBA00049007"/>
    </source>
</evidence>
<comment type="similarity">
    <text evidence="3 11">Belongs to the class-V pyridoxal-phosphate-dependent aminotransferase family. SerC subfamily.</text>
</comment>
<dbReference type="GO" id="GO:0030170">
    <property type="term" value="F:pyridoxal phosphate binding"/>
    <property type="evidence" value="ECO:0007669"/>
    <property type="project" value="UniProtKB-UniRule"/>
</dbReference>
<dbReference type="PANTHER" id="PTHR43247:SF1">
    <property type="entry name" value="PHOSPHOSERINE AMINOTRANSFERASE"/>
    <property type="match status" value="1"/>
</dbReference>
<reference evidence="14" key="1">
    <citation type="submission" date="2020-08" db="EMBL/GenBank/DDBJ databases">
        <title>Genome public.</title>
        <authorList>
            <person name="Liu C."/>
            <person name="Sun Q."/>
        </authorList>
    </citation>
    <scope>NUCLEOTIDE SEQUENCE</scope>
    <source>
        <strain evidence="14">NSJ-53</strain>
    </source>
</reference>
<protein>
    <recommendedName>
        <fullName evidence="11">Phosphoserine aminotransferase</fullName>
        <ecNumber evidence="11">2.6.1.52</ecNumber>
    </recommendedName>
    <alternativeName>
        <fullName evidence="11">Phosphohydroxythreonine aminotransferase</fullName>
        <shortName evidence="11">PSAT</shortName>
    </alternativeName>
</protein>
<dbReference type="NCBIfam" id="TIGR01364">
    <property type="entry name" value="serC_1"/>
    <property type="match status" value="1"/>
</dbReference>
<comment type="pathway">
    <text evidence="2 11 12">Amino-acid biosynthesis; L-serine biosynthesis; L-serine from 3-phospho-D-glycerate: step 2/3.</text>
</comment>
<dbReference type="InterPro" id="IPR022278">
    <property type="entry name" value="Pser_aminoTfrase"/>
</dbReference>
<evidence type="ECO:0000313" key="15">
    <source>
        <dbReference type="Proteomes" id="UP000623172"/>
    </source>
</evidence>
<feature type="domain" description="Aminotransferase class V" evidence="13">
    <location>
        <begin position="4"/>
        <end position="347"/>
    </location>
</feature>
<keyword evidence="7 11" id="KW-0663">Pyridoxal phosphate</keyword>
<evidence type="ECO:0000313" key="14">
    <source>
        <dbReference type="EMBL" id="MBC8532285.1"/>
    </source>
</evidence>
<evidence type="ECO:0000256" key="5">
    <source>
        <dbReference type="ARBA" id="ARBA00022605"/>
    </source>
</evidence>
<dbReference type="Gene3D" id="3.90.1150.10">
    <property type="entry name" value="Aspartate Aminotransferase, domain 1"/>
    <property type="match status" value="1"/>
</dbReference>